<reference evidence="8 9" key="1">
    <citation type="journal article" date="2007" name="Nature">
        <title>The medaka draft genome and insights into vertebrate genome evolution.</title>
        <authorList>
            <person name="Kasahara M."/>
            <person name="Naruse K."/>
            <person name="Sasaki S."/>
            <person name="Nakatani Y."/>
            <person name="Qu W."/>
            <person name="Ahsan B."/>
            <person name="Yamada T."/>
            <person name="Nagayasu Y."/>
            <person name="Doi K."/>
            <person name="Kasai Y."/>
            <person name="Jindo T."/>
            <person name="Kobayashi D."/>
            <person name="Shimada A."/>
            <person name="Toyoda A."/>
            <person name="Kuroki Y."/>
            <person name="Fujiyama A."/>
            <person name="Sasaki T."/>
            <person name="Shimizu A."/>
            <person name="Asakawa S."/>
            <person name="Shimizu N."/>
            <person name="Hashimoto S."/>
            <person name="Yang J."/>
            <person name="Lee Y."/>
            <person name="Matsushima K."/>
            <person name="Sugano S."/>
            <person name="Sakaizumi M."/>
            <person name="Narita T."/>
            <person name="Ohishi K."/>
            <person name="Haga S."/>
            <person name="Ohta F."/>
            <person name="Nomoto H."/>
            <person name="Nogata K."/>
            <person name="Morishita T."/>
            <person name="Endo T."/>
            <person name="Shin-I T."/>
            <person name="Takeda H."/>
            <person name="Morishita S."/>
            <person name="Kohara Y."/>
        </authorList>
    </citation>
    <scope>NUCLEOTIDE SEQUENCE [LARGE SCALE GENOMIC DNA]</scope>
    <source>
        <strain evidence="8 9">Hd-rR</strain>
    </source>
</reference>
<dbReference type="PROSITE" id="PS51225">
    <property type="entry name" value="MARVEL"/>
    <property type="match status" value="1"/>
</dbReference>
<organism evidence="8 9">
    <name type="scientific">Oryzias latipes</name>
    <name type="common">Japanese rice fish</name>
    <name type="synonym">Japanese killifish</name>
    <dbReference type="NCBI Taxonomy" id="8090"/>
    <lineage>
        <taxon>Eukaryota</taxon>
        <taxon>Metazoa</taxon>
        <taxon>Chordata</taxon>
        <taxon>Craniata</taxon>
        <taxon>Vertebrata</taxon>
        <taxon>Euteleostomi</taxon>
        <taxon>Actinopterygii</taxon>
        <taxon>Neopterygii</taxon>
        <taxon>Teleostei</taxon>
        <taxon>Neoteleostei</taxon>
        <taxon>Acanthomorphata</taxon>
        <taxon>Ovalentaria</taxon>
        <taxon>Atherinomorphae</taxon>
        <taxon>Beloniformes</taxon>
        <taxon>Adrianichthyidae</taxon>
        <taxon>Oryziinae</taxon>
        <taxon>Oryzias</taxon>
    </lineage>
</organism>
<dbReference type="GO" id="GO:0016020">
    <property type="term" value="C:membrane"/>
    <property type="evidence" value="ECO:0000318"/>
    <property type="project" value="GO_Central"/>
</dbReference>
<keyword evidence="4 5" id="KW-0472">Membrane</keyword>
<evidence type="ECO:0000256" key="1">
    <source>
        <dbReference type="ARBA" id="ARBA00004141"/>
    </source>
</evidence>
<dbReference type="AlphaFoldDB" id="A0A3B3HL41"/>
<dbReference type="PANTHER" id="PTHR22776:SF89">
    <property type="entry name" value="CKLF-LIKE MARVEL TRANSMEMBRANE DOMAIN-CONTAINING PROTEIN 7"/>
    <property type="match status" value="1"/>
</dbReference>
<keyword evidence="9" id="KW-1185">Reference proteome</keyword>
<dbReference type="PANTHER" id="PTHR22776">
    <property type="entry name" value="MARVEL-CONTAINING POTENTIAL LIPID RAFT-ASSOCIATED PROTEIN"/>
    <property type="match status" value="1"/>
</dbReference>
<proteinExistence type="predicted"/>
<dbReference type="InterPro" id="IPR008253">
    <property type="entry name" value="Marvel"/>
</dbReference>
<accession>A0A3B3HL41</accession>
<feature type="transmembrane region" description="Helical" evidence="6">
    <location>
        <begin position="116"/>
        <end position="137"/>
    </location>
</feature>
<evidence type="ECO:0000259" key="7">
    <source>
        <dbReference type="PROSITE" id="PS51225"/>
    </source>
</evidence>
<evidence type="ECO:0000256" key="6">
    <source>
        <dbReference type="SAM" id="Phobius"/>
    </source>
</evidence>
<dbReference type="GeneTree" id="ENSGT00510000048725"/>
<name>A0A3B3HL41_ORYLA</name>
<evidence type="ECO:0000256" key="3">
    <source>
        <dbReference type="ARBA" id="ARBA00022989"/>
    </source>
</evidence>
<reference evidence="8" key="3">
    <citation type="submission" date="2025-09" db="UniProtKB">
        <authorList>
            <consortium name="Ensembl"/>
        </authorList>
    </citation>
    <scope>IDENTIFICATION</scope>
    <source>
        <strain evidence="8">Hd-rR</strain>
    </source>
</reference>
<dbReference type="Ensembl" id="ENSORLT00000043395.1">
    <property type="protein sequence ID" value="ENSORLP00000032617.1"/>
    <property type="gene ID" value="ENSORLG00000028763.1"/>
</dbReference>
<dbReference type="Pfam" id="PF01284">
    <property type="entry name" value="MARVEL"/>
    <property type="match status" value="1"/>
</dbReference>
<dbReference type="Proteomes" id="UP000001038">
    <property type="component" value="Chromosome 16"/>
</dbReference>
<evidence type="ECO:0000313" key="9">
    <source>
        <dbReference type="Proteomes" id="UP000001038"/>
    </source>
</evidence>
<gene>
    <name evidence="8" type="primary">cmtm7</name>
</gene>
<dbReference type="STRING" id="8090.ENSORLP00000032617"/>
<keyword evidence="2 5" id="KW-0812">Transmembrane</keyword>
<comment type="subcellular location">
    <subcellularLocation>
        <location evidence="1">Membrane</location>
        <topology evidence="1">Multi-pass membrane protein</topology>
    </subcellularLocation>
</comment>
<dbReference type="InterPro" id="IPR050578">
    <property type="entry name" value="MARVEL-CKLF_proteins"/>
</dbReference>
<dbReference type="Bgee" id="ENSORLG00000028763">
    <property type="expression patterns" value="Expressed in animal zygote and 15 other cell types or tissues"/>
</dbReference>
<dbReference type="InParanoid" id="A0A3B3HL41"/>
<evidence type="ECO:0000313" key="8">
    <source>
        <dbReference type="Ensembl" id="ENSORLP00000032617.1"/>
    </source>
</evidence>
<feature type="transmembrane region" description="Helical" evidence="6">
    <location>
        <begin position="149"/>
        <end position="168"/>
    </location>
</feature>
<protein>
    <submittedName>
        <fullName evidence="8">CKLF-like MARVEL transmembrane domain containing 7</fullName>
    </submittedName>
</protein>
<feature type="transmembrane region" description="Helical" evidence="6">
    <location>
        <begin position="174"/>
        <end position="195"/>
    </location>
</feature>
<reference evidence="8" key="2">
    <citation type="submission" date="2025-08" db="UniProtKB">
        <authorList>
            <consortium name="Ensembl"/>
        </authorList>
    </citation>
    <scope>IDENTIFICATION</scope>
    <source>
        <strain evidence="8">Hd-rR</strain>
    </source>
</reference>
<evidence type="ECO:0000256" key="2">
    <source>
        <dbReference type="ARBA" id="ARBA00022692"/>
    </source>
</evidence>
<dbReference type="FunCoup" id="A0A3B3HL41">
    <property type="interactions" value="379"/>
</dbReference>
<evidence type="ECO:0000256" key="5">
    <source>
        <dbReference type="PROSITE-ProRule" id="PRU00581"/>
    </source>
</evidence>
<keyword evidence="3 6" id="KW-1133">Transmembrane helix</keyword>
<sequence>MGVYFERAFRMRSLWTAQLDGSAGRVFPVDAKAGLAESSGPFLLRARALFVIMSHSVVTTTTVPSSGDGFLNAGYTWTIPGMLKLGQLLALLIAFLCVHCAYGWPSWYAFQFFEVVALWFFVALLIFFLMHLFRLQARVPCINWPLTEFFHYSVGAVLIFIASIAAAVKAGGVSALIVASVFGFITTFLMAVNLWTSYSVACSPQVE</sequence>
<feature type="transmembrane region" description="Helical" evidence="6">
    <location>
        <begin position="85"/>
        <end position="104"/>
    </location>
</feature>
<evidence type="ECO:0000256" key="4">
    <source>
        <dbReference type="ARBA" id="ARBA00023136"/>
    </source>
</evidence>
<feature type="domain" description="MARVEL" evidence="7">
    <location>
        <begin position="75"/>
        <end position="202"/>
    </location>
</feature>